<evidence type="ECO:0000256" key="5">
    <source>
        <dbReference type="ARBA" id="ARBA00022645"/>
    </source>
</evidence>
<dbReference type="Gene3D" id="2.60.410.10">
    <property type="entry name" value="D-Ala-D-Ala carboxypeptidase, C-terminal domain"/>
    <property type="match status" value="1"/>
</dbReference>
<organism evidence="18 19">
    <name type="scientific">Anaerobacterium chartisolvens</name>
    <dbReference type="NCBI Taxonomy" id="1297424"/>
    <lineage>
        <taxon>Bacteria</taxon>
        <taxon>Bacillati</taxon>
        <taxon>Bacillota</taxon>
        <taxon>Clostridia</taxon>
        <taxon>Eubacteriales</taxon>
        <taxon>Oscillospiraceae</taxon>
        <taxon>Anaerobacterium</taxon>
    </lineage>
</organism>
<dbReference type="SMART" id="SM00936">
    <property type="entry name" value="PBP5_C"/>
    <property type="match status" value="1"/>
</dbReference>
<feature type="active site" evidence="13">
    <location>
        <position position="137"/>
    </location>
</feature>
<dbReference type="EC" id="3.4.16.4" evidence="4"/>
<dbReference type="GO" id="GO:0009002">
    <property type="term" value="F:serine-type D-Ala-D-Ala carboxypeptidase activity"/>
    <property type="evidence" value="ECO:0007669"/>
    <property type="project" value="UniProtKB-EC"/>
</dbReference>
<feature type="domain" description="Peptidase S11 D-Ala-D-Ala carboxypeptidase A C-terminal" evidence="17">
    <location>
        <begin position="288"/>
        <end position="378"/>
    </location>
</feature>
<keyword evidence="5 18" id="KW-0121">Carboxypeptidase</keyword>
<feature type="active site" description="Proton acceptor" evidence="13">
    <location>
        <position position="85"/>
    </location>
</feature>
<dbReference type="InterPro" id="IPR037167">
    <property type="entry name" value="Peptidase_S11_C_sf"/>
</dbReference>
<dbReference type="RefSeq" id="WP_114297409.1">
    <property type="nucleotide sequence ID" value="NZ_QPJT01000008.1"/>
</dbReference>
<evidence type="ECO:0000256" key="7">
    <source>
        <dbReference type="ARBA" id="ARBA00022729"/>
    </source>
</evidence>
<dbReference type="Pfam" id="PF07943">
    <property type="entry name" value="PBP5_C"/>
    <property type="match status" value="1"/>
</dbReference>
<evidence type="ECO:0000256" key="15">
    <source>
        <dbReference type="RuleBase" id="RU004016"/>
    </source>
</evidence>
<dbReference type="GO" id="GO:0071555">
    <property type="term" value="P:cell wall organization"/>
    <property type="evidence" value="ECO:0007669"/>
    <property type="project" value="UniProtKB-KW"/>
</dbReference>
<keyword evidence="11" id="KW-0961">Cell wall biogenesis/degradation</keyword>
<evidence type="ECO:0000313" key="19">
    <source>
        <dbReference type="Proteomes" id="UP000253034"/>
    </source>
</evidence>
<dbReference type="InterPro" id="IPR015956">
    <property type="entry name" value="Peniciliin-bd_prot_C_sf"/>
</dbReference>
<dbReference type="Gene3D" id="3.40.710.10">
    <property type="entry name" value="DD-peptidase/beta-lactamase superfamily"/>
    <property type="match status" value="1"/>
</dbReference>
<comment type="caution">
    <text evidence="18">The sequence shown here is derived from an EMBL/GenBank/DDBJ whole genome shotgun (WGS) entry which is preliminary data.</text>
</comment>
<dbReference type="Proteomes" id="UP000253034">
    <property type="component" value="Unassembled WGS sequence"/>
</dbReference>
<accession>A0A369BBY9</accession>
<dbReference type="GO" id="GO:0006508">
    <property type="term" value="P:proteolysis"/>
    <property type="evidence" value="ECO:0007669"/>
    <property type="project" value="UniProtKB-KW"/>
</dbReference>
<keyword evidence="8" id="KW-0378">Hydrolase</keyword>
<protein>
    <recommendedName>
        <fullName evidence="4">serine-type D-Ala-D-Ala carboxypeptidase</fullName>
        <ecNumber evidence="4">3.4.16.4</ecNumber>
    </recommendedName>
</protein>
<dbReference type="EMBL" id="QPJT01000008">
    <property type="protein sequence ID" value="RCX17174.1"/>
    <property type="molecule type" value="Genomic_DNA"/>
</dbReference>
<reference evidence="18 19" key="1">
    <citation type="submission" date="2018-07" db="EMBL/GenBank/DDBJ databases">
        <title>Genomic Encyclopedia of Type Strains, Phase IV (KMG-IV): sequencing the most valuable type-strain genomes for metagenomic binning, comparative biology and taxonomic classification.</title>
        <authorList>
            <person name="Goeker M."/>
        </authorList>
    </citation>
    <scope>NUCLEOTIDE SEQUENCE [LARGE SCALE GENOMIC DNA]</scope>
    <source>
        <strain evidence="18 19">DSM 27016</strain>
    </source>
</reference>
<dbReference type="PRINTS" id="PR00725">
    <property type="entry name" value="DADACBPTASE1"/>
</dbReference>
<dbReference type="GO" id="GO:0009252">
    <property type="term" value="P:peptidoglycan biosynthetic process"/>
    <property type="evidence" value="ECO:0007669"/>
    <property type="project" value="UniProtKB-UniPathway"/>
</dbReference>
<feature type="active site" description="Acyl-ester intermediate" evidence="13">
    <location>
        <position position="82"/>
    </location>
</feature>
<dbReference type="AlphaFoldDB" id="A0A369BBY9"/>
<keyword evidence="10" id="KW-0573">Peptidoglycan synthesis</keyword>
<evidence type="ECO:0000256" key="6">
    <source>
        <dbReference type="ARBA" id="ARBA00022670"/>
    </source>
</evidence>
<evidence type="ECO:0000259" key="17">
    <source>
        <dbReference type="SMART" id="SM00936"/>
    </source>
</evidence>
<comment type="pathway">
    <text evidence="2">Cell wall biogenesis; peptidoglycan biosynthesis.</text>
</comment>
<evidence type="ECO:0000256" key="1">
    <source>
        <dbReference type="ARBA" id="ARBA00003217"/>
    </source>
</evidence>
<keyword evidence="19" id="KW-1185">Reference proteome</keyword>
<evidence type="ECO:0000313" key="18">
    <source>
        <dbReference type="EMBL" id="RCX17174.1"/>
    </source>
</evidence>
<dbReference type="Pfam" id="PF00768">
    <property type="entry name" value="Peptidase_S11"/>
    <property type="match status" value="1"/>
</dbReference>
<keyword evidence="7 16" id="KW-0732">Signal</keyword>
<sequence>MRKKLLCIAEVLLIINFMLPLNCVADDIYEDARDVRLVSSGESPGAGLKPPRVDALSAIVLDMKSGRVLYEKNSYTKRAMASTTKIMTAIVAIENGSLDDKVAVSKRAAAIHGSTIHLSEGEKLPLRELLYGLLLNSGNDAAIAVAEHIGGSVENFCEMMNEKAEILGARNTCFKSPHGLDSPEHYSTAYDMAIITRYALENPVFSKIVGTKKAEITGHSLYNTNELLGFLPGVDGVKTGYTGQAGRCLVASATRDGRRIISVVLGCNTRTARAQSSQNMLEYAFTNYKPYRLLEYEEKITDILVIKGVKSYVSIRAVDEIAYPLTQSEKDRLVREVDLPESFRAPVMKDIEVGSIRYLLDEKVIGESSLKTGSDIRKKGFWDYFAQILKTWVGLPHGLEA</sequence>
<keyword evidence="6" id="KW-0645">Protease</keyword>
<dbReference type="InterPro" id="IPR001967">
    <property type="entry name" value="Peptidase_S11_N"/>
</dbReference>
<evidence type="ECO:0000256" key="14">
    <source>
        <dbReference type="PIRSR" id="PIRSR618044-2"/>
    </source>
</evidence>
<evidence type="ECO:0000256" key="12">
    <source>
        <dbReference type="ARBA" id="ARBA00034000"/>
    </source>
</evidence>
<dbReference type="InterPro" id="IPR012338">
    <property type="entry name" value="Beta-lactam/transpept-like"/>
</dbReference>
<dbReference type="UniPathway" id="UPA00219"/>
<proteinExistence type="inferred from homology"/>
<evidence type="ECO:0000256" key="13">
    <source>
        <dbReference type="PIRSR" id="PIRSR618044-1"/>
    </source>
</evidence>
<dbReference type="PANTHER" id="PTHR21581:SF33">
    <property type="entry name" value="D-ALANYL-D-ALANINE CARBOXYPEPTIDASE DACB"/>
    <property type="match status" value="1"/>
</dbReference>
<dbReference type="InterPro" id="IPR018044">
    <property type="entry name" value="Peptidase_S11"/>
</dbReference>
<dbReference type="SUPFAM" id="SSF69189">
    <property type="entry name" value="Penicillin-binding protein associated domain"/>
    <property type="match status" value="1"/>
</dbReference>
<evidence type="ECO:0000256" key="3">
    <source>
        <dbReference type="ARBA" id="ARBA00007164"/>
    </source>
</evidence>
<evidence type="ECO:0000256" key="11">
    <source>
        <dbReference type="ARBA" id="ARBA00023316"/>
    </source>
</evidence>
<name>A0A369BBY9_9FIRM</name>
<evidence type="ECO:0000256" key="9">
    <source>
        <dbReference type="ARBA" id="ARBA00022960"/>
    </source>
</evidence>
<dbReference type="PANTHER" id="PTHR21581">
    <property type="entry name" value="D-ALANYL-D-ALANINE CARBOXYPEPTIDASE"/>
    <property type="match status" value="1"/>
</dbReference>
<evidence type="ECO:0000256" key="2">
    <source>
        <dbReference type="ARBA" id="ARBA00004752"/>
    </source>
</evidence>
<dbReference type="OrthoDB" id="9791132at2"/>
<feature type="signal peptide" evidence="16">
    <location>
        <begin position="1"/>
        <end position="25"/>
    </location>
</feature>
<evidence type="ECO:0000256" key="8">
    <source>
        <dbReference type="ARBA" id="ARBA00022801"/>
    </source>
</evidence>
<feature type="chain" id="PRO_5038859238" description="serine-type D-Ala-D-Ala carboxypeptidase" evidence="16">
    <location>
        <begin position="26"/>
        <end position="401"/>
    </location>
</feature>
<evidence type="ECO:0000256" key="16">
    <source>
        <dbReference type="SAM" id="SignalP"/>
    </source>
</evidence>
<comment type="similarity">
    <text evidence="3 15">Belongs to the peptidase S11 family.</text>
</comment>
<comment type="catalytic activity">
    <reaction evidence="12">
        <text>Preferential cleavage: (Ac)2-L-Lys-D-Ala-|-D-Ala. Also transpeptidation of peptidyl-alanyl moieties that are N-acyl substituents of D-alanine.</text>
        <dbReference type="EC" id="3.4.16.4"/>
    </reaction>
</comment>
<dbReference type="SUPFAM" id="SSF56601">
    <property type="entry name" value="beta-lactamase/transpeptidase-like"/>
    <property type="match status" value="1"/>
</dbReference>
<feature type="binding site" evidence="14">
    <location>
        <position position="238"/>
    </location>
    <ligand>
        <name>substrate</name>
    </ligand>
</feature>
<dbReference type="GO" id="GO:0008360">
    <property type="term" value="P:regulation of cell shape"/>
    <property type="evidence" value="ECO:0007669"/>
    <property type="project" value="UniProtKB-KW"/>
</dbReference>
<gene>
    <name evidence="18" type="ORF">DFR58_10868</name>
</gene>
<evidence type="ECO:0000256" key="4">
    <source>
        <dbReference type="ARBA" id="ARBA00012448"/>
    </source>
</evidence>
<dbReference type="InterPro" id="IPR012907">
    <property type="entry name" value="Peptidase_S11_C"/>
</dbReference>
<keyword evidence="9" id="KW-0133">Cell shape</keyword>
<evidence type="ECO:0000256" key="10">
    <source>
        <dbReference type="ARBA" id="ARBA00022984"/>
    </source>
</evidence>
<comment type="function">
    <text evidence="1">Removes C-terminal D-alanyl residues from sugar-peptide cell wall precursors.</text>
</comment>